<organism evidence="2 3">
    <name type="scientific">Flammeovirga pectinis</name>
    <dbReference type="NCBI Taxonomy" id="2494373"/>
    <lineage>
        <taxon>Bacteria</taxon>
        <taxon>Pseudomonadati</taxon>
        <taxon>Bacteroidota</taxon>
        <taxon>Cytophagia</taxon>
        <taxon>Cytophagales</taxon>
        <taxon>Flammeovirgaceae</taxon>
        <taxon>Flammeovirga</taxon>
    </lineage>
</organism>
<dbReference type="AlphaFoldDB" id="A0A3Q9FP54"/>
<evidence type="ECO:0000313" key="3">
    <source>
        <dbReference type="Proteomes" id="UP000267268"/>
    </source>
</evidence>
<feature type="coiled-coil region" evidence="1">
    <location>
        <begin position="13"/>
        <end position="40"/>
    </location>
</feature>
<dbReference type="KEGG" id="fll:EI427_05195"/>
<sequence length="71" mass="8273">MSSGVQQKNKVYYDLLNQRIKRKQDNLLKLQHAVKEMQNSLEHNETDASHDANILALNAMMEIEENRTIGY</sequence>
<accession>A0A3Q9FP54</accession>
<gene>
    <name evidence="2" type="ORF">EI427_05195</name>
</gene>
<proteinExistence type="predicted"/>
<name>A0A3Q9FP54_9BACT</name>
<keyword evidence="1" id="KW-0175">Coiled coil</keyword>
<dbReference type="RefSeq" id="WP_126612345.1">
    <property type="nucleotide sequence ID" value="NZ_CP034562.1"/>
</dbReference>
<keyword evidence="3" id="KW-1185">Reference proteome</keyword>
<reference evidence="2 3" key="1">
    <citation type="submission" date="2018-12" db="EMBL/GenBank/DDBJ databases">
        <title>Flammeovirga pectinis sp. nov., isolated from the gut of the Korean scallop, Patinopecten yessoensis.</title>
        <authorList>
            <person name="Bae J.-W."/>
            <person name="Jeong Y.-S."/>
            <person name="Kang W."/>
        </authorList>
    </citation>
    <scope>NUCLEOTIDE SEQUENCE [LARGE SCALE GENOMIC DNA]</scope>
    <source>
        <strain evidence="2 3">L12M1</strain>
    </source>
</reference>
<protein>
    <submittedName>
        <fullName evidence="2">Uncharacterized protein</fullName>
    </submittedName>
</protein>
<dbReference type="EMBL" id="CP034562">
    <property type="protein sequence ID" value="AZQ61647.1"/>
    <property type="molecule type" value="Genomic_DNA"/>
</dbReference>
<evidence type="ECO:0000313" key="2">
    <source>
        <dbReference type="EMBL" id="AZQ61647.1"/>
    </source>
</evidence>
<dbReference type="Proteomes" id="UP000267268">
    <property type="component" value="Chromosome 1"/>
</dbReference>
<evidence type="ECO:0000256" key="1">
    <source>
        <dbReference type="SAM" id="Coils"/>
    </source>
</evidence>
<dbReference type="OrthoDB" id="981916at2"/>